<dbReference type="Proteomes" id="UP000229526">
    <property type="component" value="Unassembled WGS sequence"/>
</dbReference>
<feature type="transmembrane region" description="Helical" evidence="1">
    <location>
        <begin position="238"/>
        <end position="262"/>
    </location>
</feature>
<name>A0A2H0UN82_9BACT</name>
<evidence type="ECO:0000256" key="1">
    <source>
        <dbReference type="SAM" id="Phobius"/>
    </source>
</evidence>
<protein>
    <submittedName>
        <fullName evidence="2">Uncharacterized protein</fullName>
    </submittedName>
</protein>
<feature type="transmembrane region" description="Helical" evidence="1">
    <location>
        <begin position="36"/>
        <end position="57"/>
    </location>
</feature>
<dbReference type="AlphaFoldDB" id="A0A2H0UN82"/>
<gene>
    <name evidence="2" type="ORF">COU11_02775</name>
</gene>
<evidence type="ECO:0000313" key="2">
    <source>
        <dbReference type="EMBL" id="PIR87126.1"/>
    </source>
</evidence>
<proteinExistence type="predicted"/>
<organism evidence="2 3">
    <name type="scientific">Candidatus Harrisonbacteria bacterium CG10_big_fil_rev_8_21_14_0_10_49_15</name>
    <dbReference type="NCBI Taxonomy" id="1974587"/>
    <lineage>
        <taxon>Bacteria</taxon>
        <taxon>Candidatus Harrisoniibacteriota</taxon>
    </lineage>
</organism>
<feature type="transmembrane region" description="Helical" evidence="1">
    <location>
        <begin position="63"/>
        <end position="82"/>
    </location>
</feature>
<comment type="caution">
    <text evidence="2">The sequence shown here is derived from an EMBL/GenBank/DDBJ whole genome shotgun (WGS) entry which is preliminary data.</text>
</comment>
<keyword evidence="1" id="KW-0812">Transmembrane</keyword>
<sequence>MLLLDKLSRNLLFVSDKDRVKIVSPQEISLVRVRPMFWGFFFVLPIFIFLFLVPDIFSIIEGAWFYRVFSIVLLLLTVFFQLRKSDWVKIVFKDELSTELKTAYFAPSKHLGAENDALGNKVLSLGGARNLLVASRLSEVLNDYYFNDNHSGIYQIANKIPAFDEEKMVFLGKQWCWAGFLGFVYYLANRNSAAAIANLFPGYSTWLPMVAVSNGRRVVWQSGVWNGDWQAFKKRQKVLEVVGVIYMSLIALALIVFFSFAIMA</sequence>
<reference evidence="3" key="1">
    <citation type="submission" date="2017-09" db="EMBL/GenBank/DDBJ databases">
        <title>Depth-based differentiation of microbial function through sediment-hosted aquifers and enrichment of novel symbionts in the deep terrestrial subsurface.</title>
        <authorList>
            <person name="Probst A.J."/>
            <person name="Ladd B."/>
            <person name="Jarett J.K."/>
            <person name="Geller-Mcgrath D.E."/>
            <person name="Sieber C.M.K."/>
            <person name="Emerson J.B."/>
            <person name="Anantharaman K."/>
            <person name="Thomas B.C."/>
            <person name="Malmstrom R."/>
            <person name="Stieglmeier M."/>
            <person name="Klingl A."/>
            <person name="Woyke T."/>
            <person name="Ryan C.M."/>
            <person name="Banfield J.F."/>
        </authorList>
    </citation>
    <scope>NUCLEOTIDE SEQUENCE [LARGE SCALE GENOMIC DNA]</scope>
</reference>
<accession>A0A2H0UN82</accession>
<evidence type="ECO:0000313" key="3">
    <source>
        <dbReference type="Proteomes" id="UP000229526"/>
    </source>
</evidence>
<dbReference type="EMBL" id="PFBD01000020">
    <property type="protein sequence ID" value="PIR87126.1"/>
    <property type="molecule type" value="Genomic_DNA"/>
</dbReference>
<keyword evidence="1" id="KW-0472">Membrane</keyword>
<keyword evidence="1" id="KW-1133">Transmembrane helix</keyword>